<gene>
    <name evidence="3" type="ORF">KOF26_13315</name>
</gene>
<keyword evidence="1" id="KW-0732">Signal</keyword>
<feature type="domain" description="SnoaL-like" evidence="2">
    <location>
        <begin position="47"/>
        <end position="150"/>
    </location>
</feature>
<organism evidence="3 4">
    <name type="scientific">Sphingomonas quercus</name>
    <dbReference type="NCBI Taxonomy" id="2842451"/>
    <lineage>
        <taxon>Bacteria</taxon>
        <taxon>Pseudomonadati</taxon>
        <taxon>Pseudomonadota</taxon>
        <taxon>Alphaproteobacteria</taxon>
        <taxon>Sphingomonadales</taxon>
        <taxon>Sphingomonadaceae</taxon>
        <taxon>Sphingomonas</taxon>
    </lineage>
</organism>
<evidence type="ECO:0000256" key="1">
    <source>
        <dbReference type="SAM" id="SignalP"/>
    </source>
</evidence>
<dbReference type="PROSITE" id="PS51257">
    <property type="entry name" value="PROKAR_LIPOPROTEIN"/>
    <property type="match status" value="1"/>
</dbReference>
<keyword evidence="4" id="KW-1185">Reference proteome</keyword>
<dbReference type="Pfam" id="PF12680">
    <property type="entry name" value="SnoaL_2"/>
    <property type="match status" value="1"/>
</dbReference>
<comment type="caution">
    <text evidence="3">The sequence shown here is derived from an EMBL/GenBank/DDBJ whole genome shotgun (WGS) entry which is preliminary data.</text>
</comment>
<dbReference type="Proteomes" id="UP000776276">
    <property type="component" value="Unassembled WGS sequence"/>
</dbReference>
<dbReference type="EMBL" id="JAHKRT010000007">
    <property type="protein sequence ID" value="MBU3078847.1"/>
    <property type="molecule type" value="Genomic_DNA"/>
</dbReference>
<accession>A0ABS6BMI8</accession>
<evidence type="ECO:0000313" key="4">
    <source>
        <dbReference type="Proteomes" id="UP000776276"/>
    </source>
</evidence>
<sequence>MKAYTLAGIVVCGLIATGCSKPAAPPAPPAPAAAAAPTTEAAMRAAVDRHVTAVKAANVDGVMADYADDAVLVSPPGMVTPTGTFVGKQKVRDFFVWLSTPAVLPAAQSMESSSEMVGPDTLLFRWTQFPGTPKQVKGSDVFVFRDGKIVFQTTAALP</sequence>
<protein>
    <submittedName>
        <fullName evidence="3">Nuclear transport factor 2 family protein</fullName>
    </submittedName>
</protein>
<evidence type="ECO:0000313" key="3">
    <source>
        <dbReference type="EMBL" id="MBU3078847.1"/>
    </source>
</evidence>
<name>A0ABS6BMI8_9SPHN</name>
<reference evidence="3 4" key="1">
    <citation type="submission" date="2021-06" db="EMBL/GenBank/DDBJ databases">
        <title>Sphingomonas sp. XMGL2, whole genome shotgun sequencing project.</title>
        <authorList>
            <person name="Zhao G."/>
            <person name="Shen L."/>
        </authorList>
    </citation>
    <scope>NUCLEOTIDE SEQUENCE [LARGE SCALE GENOMIC DNA]</scope>
    <source>
        <strain evidence="3 4">XMGL2</strain>
    </source>
</reference>
<evidence type="ECO:0000259" key="2">
    <source>
        <dbReference type="Pfam" id="PF12680"/>
    </source>
</evidence>
<feature type="chain" id="PRO_5046071991" evidence="1">
    <location>
        <begin position="24"/>
        <end position="158"/>
    </location>
</feature>
<dbReference type="InterPro" id="IPR037401">
    <property type="entry name" value="SnoaL-like"/>
</dbReference>
<dbReference type="RefSeq" id="WP_216325822.1">
    <property type="nucleotide sequence ID" value="NZ_JAHKRT010000007.1"/>
</dbReference>
<feature type="signal peptide" evidence="1">
    <location>
        <begin position="1"/>
        <end position="23"/>
    </location>
</feature>
<proteinExistence type="predicted"/>